<organism evidence="1">
    <name type="scientific">Rhizophora mucronata</name>
    <name type="common">Asiatic mangrove</name>
    <dbReference type="NCBI Taxonomy" id="61149"/>
    <lineage>
        <taxon>Eukaryota</taxon>
        <taxon>Viridiplantae</taxon>
        <taxon>Streptophyta</taxon>
        <taxon>Embryophyta</taxon>
        <taxon>Tracheophyta</taxon>
        <taxon>Spermatophyta</taxon>
        <taxon>Magnoliopsida</taxon>
        <taxon>eudicotyledons</taxon>
        <taxon>Gunneridae</taxon>
        <taxon>Pentapetalae</taxon>
        <taxon>rosids</taxon>
        <taxon>fabids</taxon>
        <taxon>Malpighiales</taxon>
        <taxon>Rhizophoraceae</taxon>
        <taxon>Rhizophora</taxon>
    </lineage>
</organism>
<dbReference type="EMBL" id="GGEC01007263">
    <property type="protein sequence ID" value="MBW87746.1"/>
    <property type="molecule type" value="Transcribed_RNA"/>
</dbReference>
<dbReference type="AlphaFoldDB" id="A0A2P2J2L5"/>
<reference evidence="1" key="1">
    <citation type="submission" date="2018-02" db="EMBL/GenBank/DDBJ databases">
        <title>Rhizophora mucronata_Transcriptome.</title>
        <authorList>
            <person name="Meera S.P."/>
            <person name="Sreeshan A."/>
            <person name="Augustine A."/>
        </authorList>
    </citation>
    <scope>NUCLEOTIDE SEQUENCE</scope>
    <source>
        <tissue evidence="1">Leaf</tissue>
    </source>
</reference>
<sequence length="21" mass="2400">MKCNCSSNCNMFIARVSTKDF</sequence>
<protein>
    <submittedName>
        <fullName evidence="1">Uncharacterized protein</fullName>
    </submittedName>
</protein>
<proteinExistence type="predicted"/>
<accession>A0A2P2J2L5</accession>
<evidence type="ECO:0000313" key="1">
    <source>
        <dbReference type="EMBL" id="MBW87746.1"/>
    </source>
</evidence>
<name>A0A2P2J2L5_RHIMU</name>